<dbReference type="PANTHER" id="PTHR38050:SF2">
    <property type="entry name" value="FERULOYL ESTERASE C-RELATED"/>
    <property type="match status" value="1"/>
</dbReference>
<evidence type="ECO:0000256" key="3">
    <source>
        <dbReference type="ARBA" id="ARBA00022651"/>
    </source>
</evidence>
<evidence type="ECO:0000256" key="6">
    <source>
        <dbReference type="ARBA" id="ARBA00023277"/>
    </source>
</evidence>
<feature type="signal peptide" evidence="8">
    <location>
        <begin position="1"/>
        <end position="24"/>
    </location>
</feature>
<evidence type="ECO:0000313" key="9">
    <source>
        <dbReference type="EMBL" id="GGG96029.1"/>
    </source>
</evidence>
<dbReference type="InterPro" id="IPR010126">
    <property type="entry name" value="Esterase_phb"/>
</dbReference>
<evidence type="ECO:0000256" key="7">
    <source>
        <dbReference type="ARBA" id="ARBA00023326"/>
    </source>
</evidence>
<dbReference type="InterPro" id="IPR043595">
    <property type="entry name" value="FaeB/C/D"/>
</dbReference>
<dbReference type="RefSeq" id="WP_188507289.1">
    <property type="nucleotide sequence ID" value="NZ_BMER01000004.1"/>
</dbReference>
<evidence type="ECO:0000313" key="10">
    <source>
        <dbReference type="Proteomes" id="UP000660862"/>
    </source>
</evidence>
<comment type="caution">
    <text evidence="9">The sequence shown here is derived from an EMBL/GenBank/DDBJ whole genome shotgun (WGS) entry which is preliminary data.</text>
</comment>
<evidence type="ECO:0000256" key="8">
    <source>
        <dbReference type="SAM" id="SignalP"/>
    </source>
</evidence>
<dbReference type="EMBL" id="BMER01000004">
    <property type="protein sequence ID" value="GGG96029.1"/>
    <property type="molecule type" value="Genomic_DNA"/>
</dbReference>
<dbReference type="Gene3D" id="3.40.50.1820">
    <property type="entry name" value="alpha/beta hydrolase"/>
    <property type="match status" value="1"/>
</dbReference>
<protein>
    <submittedName>
        <fullName evidence="9">Esterase</fullName>
    </submittedName>
</protein>
<name>A0A917HX48_9SPHI</name>
<keyword evidence="3" id="KW-0858">Xylan degradation</keyword>
<evidence type="ECO:0000256" key="2">
    <source>
        <dbReference type="ARBA" id="ARBA00022525"/>
    </source>
</evidence>
<keyword evidence="5" id="KW-0378">Hydrolase</keyword>
<evidence type="ECO:0000256" key="4">
    <source>
        <dbReference type="ARBA" id="ARBA00022729"/>
    </source>
</evidence>
<dbReference type="GO" id="GO:0045493">
    <property type="term" value="P:xylan catabolic process"/>
    <property type="evidence" value="ECO:0007669"/>
    <property type="project" value="UniProtKB-KW"/>
</dbReference>
<dbReference type="GO" id="GO:0030600">
    <property type="term" value="F:feruloyl esterase activity"/>
    <property type="evidence" value="ECO:0007669"/>
    <property type="project" value="InterPro"/>
</dbReference>
<reference evidence="9" key="2">
    <citation type="submission" date="2020-09" db="EMBL/GenBank/DDBJ databases">
        <authorList>
            <person name="Sun Q."/>
            <person name="Zhou Y."/>
        </authorList>
    </citation>
    <scope>NUCLEOTIDE SEQUENCE</scope>
    <source>
        <strain evidence="9">CGMCC 1.12195</strain>
    </source>
</reference>
<dbReference type="PROSITE" id="PS51257">
    <property type="entry name" value="PROKAR_LIPOPROTEIN"/>
    <property type="match status" value="1"/>
</dbReference>
<evidence type="ECO:0000256" key="1">
    <source>
        <dbReference type="ARBA" id="ARBA00004613"/>
    </source>
</evidence>
<keyword evidence="4 8" id="KW-0732">Signal</keyword>
<reference evidence="9" key="1">
    <citation type="journal article" date="2014" name="Int. J. Syst. Evol. Microbiol.">
        <title>Complete genome sequence of Corynebacterium casei LMG S-19264T (=DSM 44701T), isolated from a smear-ripened cheese.</title>
        <authorList>
            <consortium name="US DOE Joint Genome Institute (JGI-PGF)"/>
            <person name="Walter F."/>
            <person name="Albersmeier A."/>
            <person name="Kalinowski J."/>
            <person name="Ruckert C."/>
        </authorList>
    </citation>
    <scope>NUCLEOTIDE SEQUENCE</scope>
    <source>
        <strain evidence="9">CGMCC 1.12195</strain>
    </source>
</reference>
<keyword evidence="7" id="KW-0624">Polysaccharide degradation</keyword>
<dbReference type="AlphaFoldDB" id="A0A917HX48"/>
<evidence type="ECO:0000256" key="5">
    <source>
        <dbReference type="ARBA" id="ARBA00022801"/>
    </source>
</evidence>
<comment type="subcellular location">
    <subcellularLocation>
        <location evidence="1">Secreted</location>
    </subcellularLocation>
</comment>
<dbReference type="InterPro" id="IPR029058">
    <property type="entry name" value="AB_hydrolase_fold"/>
</dbReference>
<organism evidence="9 10">
    <name type="scientific">Parapedobacter pyrenivorans</name>
    <dbReference type="NCBI Taxonomy" id="1305674"/>
    <lineage>
        <taxon>Bacteria</taxon>
        <taxon>Pseudomonadati</taxon>
        <taxon>Bacteroidota</taxon>
        <taxon>Sphingobacteriia</taxon>
        <taxon>Sphingobacteriales</taxon>
        <taxon>Sphingobacteriaceae</taxon>
        <taxon>Parapedobacter</taxon>
    </lineage>
</organism>
<dbReference type="Proteomes" id="UP000660862">
    <property type="component" value="Unassembled WGS sequence"/>
</dbReference>
<dbReference type="Pfam" id="PF10503">
    <property type="entry name" value="Esterase_PHB"/>
    <property type="match status" value="1"/>
</dbReference>
<keyword evidence="6" id="KW-0119">Carbohydrate metabolism</keyword>
<gene>
    <name evidence="9" type="ORF">GCM10007415_34040</name>
</gene>
<keyword evidence="2" id="KW-0964">Secreted</keyword>
<keyword evidence="10" id="KW-1185">Reference proteome</keyword>
<dbReference type="SUPFAM" id="SSF53474">
    <property type="entry name" value="alpha/beta-Hydrolases"/>
    <property type="match status" value="1"/>
</dbReference>
<accession>A0A917HX48</accession>
<sequence length="322" mass="36100">MRSTTHIRLAFLTVLTLFSFGGCADETPDPAPSFPWEDWLDWERLVDWDTLTVDGRARTFNVHLPPKYEERTGPLPLVIGLHGTGGSAVQFDRHYHLSDKADQEGFVAVYPNGVKSDGRLGIRTWNAGACCDFAARENIDDVRFIRELIDRLILTYRIDAKRVYVTGMSNGGMLAYRLAAEIPEKIAAIAPVSCTMVVDPPAEQSRSMPILHLHSVLDEIVPYNGGTNPLGYHFPPVDSVLNVWAKRNGCLPDAQVVTDNDRYMQVQWVDEKGSPLIVYYVTQDGGHSWPGGERVRPQAAPPSTVIDTNDLLWDFFERFNLQ</sequence>
<proteinExistence type="predicted"/>
<dbReference type="GO" id="GO:0005576">
    <property type="term" value="C:extracellular region"/>
    <property type="evidence" value="ECO:0007669"/>
    <property type="project" value="UniProtKB-SubCell"/>
</dbReference>
<dbReference type="PANTHER" id="PTHR38050">
    <property type="match status" value="1"/>
</dbReference>
<feature type="chain" id="PRO_5036931795" evidence="8">
    <location>
        <begin position="25"/>
        <end position="322"/>
    </location>
</feature>